<dbReference type="STRING" id="460265.Mnod_3275"/>
<dbReference type="HOGENOM" id="CLU_035017_0_0_5"/>
<feature type="domain" description="AB hydrolase-1" evidence="1">
    <location>
        <begin position="52"/>
        <end position="158"/>
    </location>
</feature>
<evidence type="ECO:0000259" key="1">
    <source>
        <dbReference type="Pfam" id="PF00561"/>
    </source>
</evidence>
<dbReference type="InterPro" id="IPR051321">
    <property type="entry name" value="PHA/PHB_synthase"/>
</dbReference>
<dbReference type="Pfam" id="PF00561">
    <property type="entry name" value="Abhydrolase_1"/>
    <property type="match status" value="1"/>
</dbReference>
<dbReference type="InterPro" id="IPR000073">
    <property type="entry name" value="AB_hydrolase_1"/>
</dbReference>
<dbReference type="Gene3D" id="3.40.50.1820">
    <property type="entry name" value="alpha/beta hydrolase"/>
    <property type="match status" value="1"/>
</dbReference>
<sequence>MSAWLDEMRRQIGRMLEALGCGPVETPWRVVADLPGARVRAYHGRQQSDGPVLLICPAPFKRAYIWDLLPQVSVVRRCLARGLRVYLLEWLDPTEQDDGRSLTDYADRLLGNALAAIASETNGGVPLIAGHSLGGTFAAIFAALHPEQVGGLVLVDAPLAFGEEGGPLARAVRLIPHARGIRAAFGSPVPGSVINALSLEAAPEVFRLQPVMDLAASLTNPLALTVHTRVARWALDEFPLPGQLFEDVLEQLYREDRFRGGTLQIGDRRIGIAGLRTPVLAVINPIGGIVPPASLLRGLEAVTGAPVDVLTYEGDFGPMLQHLGPLVAPAAHERLWPRVFDWIARYEPGSSK</sequence>
<dbReference type="eggNOG" id="COG3243">
    <property type="taxonomic scope" value="Bacteria"/>
</dbReference>
<proteinExistence type="predicted"/>
<dbReference type="SUPFAM" id="SSF53474">
    <property type="entry name" value="alpha/beta-Hydrolases"/>
    <property type="match status" value="1"/>
</dbReference>
<reference evidence="2 3" key="1">
    <citation type="submission" date="2009-01" db="EMBL/GenBank/DDBJ databases">
        <title>Complete sequence of chromosome of Methylobacterium nodulans ORS 2060.</title>
        <authorList>
            <consortium name="US DOE Joint Genome Institute"/>
            <person name="Lucas S."/>
            <person name="Copeland A."/>
            <person name="Lapidus A."/>
            <person name="Glavina del Rio T."/>
            <person name="Dalin E."/>
            <person name="Tice H."/>
            <person name="Bruce D."/>
            <person name="Goodwin L."/>
            <person name="Pitluck S."/>
            <person name="Sims D."/>
            <person name="Brettin T."/>
            <person name="Detter J.C."/>
            <person name="Han C."/>
            <person name="Larimer F."/>
            <person name="Land M."/>
            <person name="Hauser L."/>
            <person name="Kyrpides N."/>
            <person name="Ivanova N."/>
            <person name="Marx C.J."/>
            <person name="Richardson P."/>
        </authorList>
    </citation>
    <scope>NUCLEOTIDE SEQUENCE [LARGE SCALE GENOMIC DNA]</scope>
    <source>
        <strain evidence="3">LMG 21967 / CNCM I-2342 / ORS 2060</strain>
    </source>
</reference>
<organism evidence="2 3">
    <name type="scientific">Methylobacterium nodulans (strain LMG 21967 / CNCM I-2342 / ORS 2060)</name>
    <dbReference type="NCBI Taxonomy" id="460265"/>
    <lineage>
        <taxon>Bacteria</taxon>
        <taxon>Pseudomonadati</taxon>
        <taxon>Pseudomonadota</taxon>
        <taxon>Alphaproteobacteria</taxon>
        <taxon>Hyphomicrobiales</taxon>
        <taxon>Methylobacteriaceae</taxon>
        <taxon>Methylobacterium</taxon>
    </lineage>
</organism>
<dbReference type="EMBL" id="CP001349">
    <property type="protein sequence ID" value="ACL58198.1"/>
    <property type="molecule type" value="Genomic_DNA"/>
</dbReference>
<dbReference type="InterPro" id="IPR029058">
    <property type="entry name" value="AB_hydrolase_fold"/>
</dbReference>
<evidence type="ECO:0000313" key="3">
    <source>
        <dbReference type="Proteomes" id="UP000008207"/>
    </source>
</evidence>
<gene>
    <name evidence="2" type="ordered locus">Mnod_3275</name>
</gene>
<keyword evidence="3" id="KW-1185">Reference proteome</keyword>
<dbReference type="AlphaFoldDB" id="B8IL10"/>
<dbReference type="OrthoDB" id="9767934at2"/>
<dbReference type="PANTHER" id="PTHR36837:SF2">
    <property type="entry name" value="POLY(3-HYDROXYALKANOATE) POLYMERASE SUBUNIT PHAC"/>
    <property type="match status" value="1"/>
</dbReference>
<protein>
    <submittedName>
        <fullName evidence="2">PHA synthase subunit PhaC</fullName>
    </submittedName>
</protein>
<dbReference type="KEGG" id="mno:Mnod_3275"/>
<dbReference type="Proteomes" id="UP000008207">
    <property type="component" value="Chromosome"/>
</dbReference>
<accession>B8IL10</accession>
<evidence type="ECO:0000313" key="2">
    <source>
        <dbReference type="EMBL" id="ACL58198.1"/>
    </source>
</evidence>
<dbReference type="ESTHER" id="metno-b8il10">
    <property type="family name" value="PHA_synth_III_C"/>
</dbReference>
<dbReference type="RefSeq" id="WP_015929861.1">
    <property type="nucleotide sequence ID" value="NC_011894.1"/>
</dbReference>
<dbReference type="PANTHER" id="PTHR36837">
    <property type="entry name" value="POLY(3-HYDROXYALKANOATE) POLYMERASE SUBUNIT PHAC"/>
    <property type="match status" value="1"/>
</dbReference>
<name>B8IL10_METNO</name>